<dbReference type="PATRIC" id="fig|1747903.4.peg.1211"/>
<dbReference type="InterPro" id="IPR011032">
    <property type="entry name" value="GroES-like_sf"/>
</dbReference>
<dbReference type="Proteomes" id="UP000092713">
    <property type="component" value="Unassembled WGS sequence"/>
</dbReference>
<dbReference type="PANTHER" id="PTHR48106">
    <property type="entry name" value="QUINONE OXIDOREDUCTASE PIG3-RELATED"/>
    <property type="match status" value="1"/>
</dbReference>
<dbReference type="InterPro" id="IPR013154">
    <property type="entry name" value="ADH-like_N"/>
</dbReference>
<dbReference type="STRING" id="1747903.ASR47_1003347"/>
<dbReference type="GO" id="GO:0003960">
    <property type="term" value="F:quinone reductase (NADPH) activity"/>
    <property type="evidence" value="ECO:0007669"/>
    <property type="project" value="UniProtKB-EC"/>
</dbReference>
<evidence type="ECO:0000256" key="2">
    <source>
        <dbReference type="ARBA" id="ARBA00023002"/>
    </source>
</evidence>
<dbReference type="GO" id="GO:0005829">
    <property type="term" value="C:cytosol"/>
    <property type="evidence" value="ECO:0007669"/>
    <property type="project" value="TreeGrafter"/>
</dbReference>
<comment type="caution">
    <text evidence="4">The sequence shown here is derived from an EMBL/GenBank/DDBJ whole genome shotgun (WGS) entry which is preliminary data.</text>
</comment>
<dbReference type="Pfam" id="PF00107">
    <property type="entry name" value="ADH_zinc_N"/>
    <property type="match status" value="1"/>
</dbReference>
<dbReference type="SUPFAM" id="SSF50129">
    <property type="entry name" value="GroES-like"/>
    <property type="match status" value="1"/>
</dbReference>
<dbReference type="CDD" id="cd05286">
    <property type="entry name" value="QOR2"/>
    <property type="match status" value="1"/>
</dbReference>
<dbReference type="PROSITE" id="PS01162">
    <property type="entry name" value="QOR_ZETA_CRYSTAL"/>
    <property type="match status" value="1"/>
</dbReference>
<dbReference type="SMART" id="SM00829">
    <property type="entry name" value="PKS_ER"/>
    <property type="match status" value="1"/>
</dbReference>
<name>A0A1A7BY63_9BURK</name>
<reference evidence="4 5" key="1">
    <citation type="submission" date="2016-04" db="EMBL/GenBank/DDBJ databases">
        <title>Draft genome sequence of Janthinobacterium psychrotolerans sp. nov., isolated from freshwater sediments in Denmark.</title>
        <authorList>
            <person name="Gong X."/>
            <person name="Skrivergaard S."/>
            <person name="Korsgaard B.S."/>
            <person name="Schreiber L."/>
            <person name="Marshall I.P."/>
            <person name="Finster K."/>
            <person name="Schramm A."/>
        </authorList>
    </citation>
    <scope>NUCLEOTIDE SEQUENCE [LARGE SCALE GENOMIC DNA]</scope>
    <source>
        <strain evidence="4 5">S3-2</strain>
    </source>
</reference>
<organism evidence="4 5">
    <name type="scientific">Janthinobacterium psychrotolerans</name>
    <dbReference type="NCBI Taxonomy" id="1747903"/>
    <lineage>
        <taxon>Bacteria</taxon>
        <taxon>Pseudomonadati</taxon>
        <taxon>Pseudomonadota</taxon>
        <taxon>Betaproteobacteria</taxon>
        <taxon>Burkholderiales</taxon>
        <taxon>Oxalobacteraceae</taxon>
        <taxon>Janthinobacterium</taxon>
    </lineage>
</organism>
<keyword evidence="1" id="KW-0521">NADP</keyword>
<dbReference type="GO" id="GO:0008270">
    <property type="term" value="F:zinc ion binding"/>
    <property type="evidence" value="ECO:0007669"/>
    <property type="project" value="InterPro"/>
</dbReference>
<dbReference type="SUPFAM" id="SSF51735">
    <property type="entry name" value="NAD(P)-binding Rossmann-fold domains"/>
    <property type="match status" value="1"/>
</dbReference>
<dbReference type="EC" id="1.6.5.5" evidence="4"/>
<dbReference type="Gene3D" id="3.40.50.720">
    <property type="entry name" value="NAD(P)-binding Rossmann-like Domain"/>
    <property type="match status" value="1"/>
</dbReference>
<keyword evidence="2 4" id="KW-0560">Oxidoreductase</keyword>
<dbReference type="InterPro" id="IPR002364">
    <property type="entry name" value="Quin_OxRdtase/zeta-crystal_CS"/>
</dbReference>
<dbReference type="FunFam" id="3.40.50.720:FF:000053">
    <property type="entry name" value="Quinone oxidoreductase 1"/>
    <property type="match status" value="1"/>
</dbReference>
<gene>
    <name evidence="4" type="ORF">ASR47_1003347</name>
</gene>
<protein>
    <submittedName>
        <fullName evidence="4">NADPH2:quinone reductase</fullName>
        <ecNumber evidence="4">1.6.5.5</ecNumber>
    </submittedName>
</protein>
<accession>A0A1A7BY63</accession>
<dbReference type="NCBIfam" id="NF008024">
    <property type="entry name" value="PRK10754.1"/>
    <property type="match status" value="1"/>
</dbReference>
<evidence type="ECO:0000259" key="3">
    <source>
        <dbReference type="SMART" id="SM00829"/>
    </source>
</evidence>
<dbReference type="PANTHER" id="PTHR48106:SF13">
    <property type="entry name" value="QUINONE OXIDOREDUCTASE-RELATED"/>
    <property type="match status" value="1"/>
</dbReference>
<dbReference type="InterPro" id="IPR036291">
    <property type="entry name" value="NAD(P)-bd_dom_sf"/>
</dbReference>
<dbReference type="InterPro" id="IPR047618">
    <property type="entry name" value="QOR-like"/>
</dbReference>
<evidence type="ECO:0000313" key="4">
    <source>
        <dbReference type="EMBL" id="OBV37684.1"/>
    </source>
</evidence>
<dbReference type="RefSeq" id="WP_065309896.1">
    <property type="nucleotide sequence ID" value="NZ_LOCQ01000060.1"/>
</dbReference>
<evidence type="ECO:0000256" key="1">
    <source>
        <dbReference type="ARBA" id="ARBA00022857"/>
    </source>
</evidence>
<dbReference type="EMBL" id="LOCQ01000060">
    <property type="protein sequence ID" value="OBV37684.1"/>
    <property type="molecule type" value="Genomic_DNA"/>
</dbReference>
<dbReference type="Pfam" id="PF08240">
    <property type="entry name" value="ADH_N"/>
    <property type="match status" value="1"/>
</dbReference>
<sequence>MTDMITTKAIRMQRTGGPEVMEYVDMELAPPGPGEARVRHEAIGLNFIDVYFRTGLYPQLLPAGLGVEGAGVVEAVGEGVSDVKVGDRVAYAARINGAYAEQRNIPASALLALPERIGFDTAAAMMLQGLTVQYLLHRTVALKAGDTILFHAAAGGVGLIACQWAKVMGVNLIGTVGSDEKAQLALANGAAHVINYNTENFVERVREITGGKGVSVVYDSIGKDTFTGSLDCLAPLGMMVSFGNASGPVPPFSLTELGSRGSLFITRPSLFSYASDRARLEEMAASLFGVVGSGEVQVEVRQRYKLADIVQAHRDLEGRKTSGSTIIVP</sequence>
<dbReference type="GO" id="GO:0035925">
    <property type="term" value="F:mRNA 3'-UTR AU-rich region binding"/>
    <property type="evidence" value="ECO:0007669"/>
    <property type="project" value="TreeGrafter"/>
</dbReference>
<dbReference type="InterPro" id="IPR013149">
    <property type="entry name" value="ADH-like_C"/>
</dbReference>
<dbReference type="InterPro" id="IPR020843">
    <property type="entry name" value="ER"/>
</dbReference>
<dbReference type="Gene3D" id="3.90.180.10">
    <property type="entry name" value="Medium-chain alcohol dehydrogenases, catalytic domain"/>
    <property type="match status" value="1"/>
</dbReference>
<keyword evidence="5" id="KW-1185">Reference proteome</keyword>
<feature type="domain" description="Enoyl reductase (ER)" evidence="3">
    <location>
        <begin position="16"/>
        <end position="327"/>
    </location>
</feature>
<dbReference type="AlphaFoldDB" id="A0A1A7BY63"/>
<evidence type="ECO:0000313" key="5">
    <source>
        <dbReference type="Proteomes" id="UP000092713"/>
    </source>
</evidence>
<proteinExistence type="predicted"/>
<dbReference type="GO" id="GO:0070402">
    <property type="term" value="F:NADPH binding"/>
    <property type="evidence" value="ECO:0007669"/>
    <property type="project" value="TreeGrafter"/>
</dbReference>